<organism evidence="2">
    <name type="scientific">marine sediment metagenome</name>
    <dbReference type="NCBI Taxonomy" id="412755"/>
    <lineage>
        <taxon>unclassified sequences</taxon>
        <taxon>metagenomes</taxon>
        <taxon>ecological metagenomes</taxon>
    </lineage>
</organism>
<evidence type="ECO:0000313" key="2">
    <source>
        <dbReference type="EMBL" id="KKM14741.1"/>
    </source>
</evidence>
<gene>
    <name evidence="2" type="ORF">LCGC14_1703080</name>
</gene>
<sequence>MRQSFLIAPLLWLLALPAWADARGAVLLDVLKIAEIVHILQAEGETYAETLNEDMLQGQGGAGWQLQVAKIYDPDRIVDTLSARLDAELQGDMREQVIAFFDSDTGRKIVTLENAARAAINDQKIENAARERYFELEGTGDPRLAQVSALIESGDMINRNVTATMNSNLQFMRGLVDGGAAEMTQDDLIADISAQQEAITIDTTSWLYGYLLLSYSPLPNDVLDAYIDFSLSEAGVALNRALFDGFGAAYEDISYALGRAVALNVIAEEL</sequence>
<proteinExistence type="predicted"/>
<feature type="domain" description="DUF2059" evidence="1">
    <location>
        <begin position="75"/>
        <end position="129"/>
    </location>
</feature>
<accession>A0A0F9HH31</accession>
<evidence type="ECO:0000259" key="1">
    <source>
        <dbReference type="Pfam" id="PF09832"/>
    </source>
</evidence>
<name>A0A0F9HH31_9ZZZZ</name>
<comment type="caution">
    <text evidence="2">The sequence shown here is derived from an EMBL/GenBank/DDBJ whole genome shotgun (WGS) entry which is preliminary data.</text>
</comment>
<protein>
    <recommendedName>
        <fullName evidence="1">DUF2059 domain-containing protein</fullName>
    </recommendedName>
</protein>
<dbReference type="AlphaFoldDB" id="A0A0F9HH31"/>
<reference evidence="2" key="1">
    <citation type="journal article" date="2015" name="Nature">
        <title>Complex archaea that bridge the gap between prokaryotes and eukaryotes.</title>
        <authorList>
            <person name="Spang A."/>
            <person name="Saw J.H."/>
            <person name="Jorgensen S.L."/>
            <person name="Zaremba-Niedzwiedzka K."/>
            <person name="Martijn J."/>
            <person name="Lind A.E."/>
            <person name="van Eijk R."/>
            <person name="Schleper C."/>
            <person name="Guy L."/>
            <person name="Ettema T.J."/>
        </authorList>
    </citation>
    <scope>NUCLEOTIDE SEQUENCE</scope>
</reference>
<dbReference type="EMBL" id="LAZR01015078">
    <property type="protein sequence ID" value="KKM14741.1"/>
    <property type="molecule type" value="Genomic_DNA"/>
</dbReference>
<dbReference type="InterPro" id="IPR018637">
    <property type="entry name" value="DUF2059"/>
</dbReference>
<dbReference type="Pfam" id="PF09832">
    <property type="entry name" value="DUF2059"/>
    <property type="match status" value="1"/>
</dbReference>